<evidence type="ECO:0000313" key="4">
    <source>
        <dbReference type="Proteomes" id="UP000472335"/>
    </source>
</evidence>
<feature type="region of interest" description="Disordered" evidence="1">
    <location>
        <begin position="112"/>
        <end position="132"/>
    </location>
</feature>
<name>A0A6G4VMC0_9ACTN</name>
<keyword evidence="4" id="KW-1185">Reference proteome</keyword>
<evidence type="ECO:0000256" key="2">
    <source>
        <dbReference type="SAM" id="Phobius"/>
    </source>
</evidence>
<organism evidence="3 4">
    <name type="scientific">Streptomyces scabichelini</name>
    <dbReference type="NCBI Taxonomy" id="2711217"/>
    <lineage>
        <taxon>Bacteria</taxon>
        <taxon>Bacillati</taxon>
        <taxon>Actinomycetota</taxon>
        <taxon>Actinomycetes</taxon>
        <taxon>Kitasatosporales</taxon>
        <taxon>Streptomycetaceae</taxon>
        <taxon>Streptomyces</taxon>
    </lineage>
</organism>
<keyword evidence="2" id="KW-0472">Membrane</keyword>
<evidence type="ECO:0000256" key="1">
    <source>
        <dbReference type="SAM" id="MobiDB-lite"/>
    </source>
</evidence>
<gene>
    <name evidence="3" type="ORF">G5C60_48740</name>
</gene>
<accession>A0A6G4VMC0</accession>
<proteinExistence type="predicted"/>
<feature type="transmembrane region" description="Helical" evidence="2">
    <location>
        <begin position="6"/>
        <end position="29"/>
    </location>
</feature>
<keyword evidence="2" id="KW-0812">Transmembrane</keyword>
<dbReference type="EMBL" id="JAAKZY010000350">
    <property type="protein sequence ID" value="NGO15269.1"/>
    <property type="molecule type" value="Genomic_DNA"/>
</dbReference>
<feature type="compositionally biased region" description="Polar residues" evidence="1">
    <location>
        <begin position="112"/>
        <end position="130"/>
    </location>
</feature>
<dbReference type="AlphaFoldDB" id="A0A6G4VMC0"/>
<dbReference type="Proteomes" id="UP000472335">
    <property type="component" value="Unassembled WGS sequence"/>
</dbReference>
<evidence type="ECO:0000313" key="3">
    <source>
        <dbReference type="EMBL" id="NGO15269.1"/>
    </source>
</evidence>
<dbReference type="RefSeq" id="WP_165270419.1">
    <property type="nucleotide sequence ID" value="NZ_JAAKZY010000350.1"/>
</dbReference>
<protein>
    <submittedName>
        <fullName evidence="3">Uncharacterized protein</fullName>
    </submittedName>
</protein>
<reference evidence="3 4" key="1">
    <citation type="submission" date="2020-02" db="EMBL/GenBank/DDBJ databases">
        <title>Whole-genome analyses of novel actinobacteria.</title>
        <authorList>
            <person name="Sahin N."/>
            <person name="Gencbay T."/>
        </authorList>
    </citation>
    <scope>NUCLEOTIDE SEQUENCE [LARGE SCALE GENOMIC DNA]</scope>
    <source>
        <strain evidence="3 4">HC44</strain>
    </source>
</reference>
<sequence length="146" mass="15268">MLDPELVSIATGAAGTIVASMLTGGAMAIRPRIVQLFRRGTQDEQALALSAHDNDARTLAECVRAAASDPSAGSDLARAREQLTQEWTQRLAEYVDRHQEARPDLDAIAEAGTTSNTGSQHNSGSGTFVNGTVIGGIRNTYGGGSQ</sequence>
<keyword evidence="2" id="KW-1133">Transmembrane helix</keyword>
<comment type="caution">
    <text evidence="3">The sequence shown here is derived from an EMBL/GenBank/DDBJ whole genome shotgun (WGS) entry which is preliminary data.</text>
</comment>